<name>A0A8S5PES9_9CAUD</name>
<dbReference type="EMBL" id="BK015412">
    <property type="protein sequence ID" value="DAE05582.1"/>
    <property type="molecule type" value="Genomic_DNA"/>
</dbReference>
<proteinExistence type="predicted"/>
<accession>A0A8S5PES9</accession>
<evidence type="ECO:0000313" key="1">
    <source>
        <dbReference type="EMBL" id="DAE05582.1"/>
    </source>
</evidence>
<reference evidence="1" key="1">
    <citation type="journal article" date="2021" name="Proc. Natl. Acad. Sci. U.S.A.">
        <title>A Catalog of Tens of Thousands of Viruses from Human Metagenomes Reveals Hidden Associations with Chronic Diseases.</title>
        <authorList>
            <person name="Tisza M.J."/>
            <person name="Buck C.B."/>
        </authorList>
    </citation>
    <scope>NUCLEOTIDE SEQUENCE</scope>
    <source>
        <strain evidence="1">CtuQh21</strain>
    </source>
</reference>
<organism evidence="1">
    <name type="scientific">Podoviridae sp. ctuQh21</name>
    <dbReference type="NCBI Taxonomy" id="2825284"/>
    <lineage>
        <taxon>Viruses</taxon>
        <taxon>Duplodnaviria</taxon>
        <taxon>Heunggongvirae</taxon>
        <taxon>Uroviricota</taxon>
        <taxon>Caudoviricetes</taxon>
    </lineage>
</organism>
<protein>
    <submittedName>
        <fullName evidence="1">Uncharacterized protein</fullName>
    </submittedName>
</protein>
<sequence>MWRKDFYLFSHKKTMAKVKLSLNIVQKVVSCLRMD</sequence>